<evidence type="ECO:0000259" key="15">
    <source>
        <dbReference type="PROSITE" id="PS51782"/>
    </source>
</evidence>
<dbReference type="InterPro" id="IPR041597">
    <property type="entry name" value="Ldt_C"/>
</dbReference>
<dbReference type="PROSITE" id="PS51782">
    <property type="entry name" value="LYSM"/>
    <property type="match status" value="1"/>
</dbReference>
<dbReference type="RefSeq" id="WP_077097314.1">
    <property type="nucleotide sequence ID" value="NZ_AP023398.1"/>
</dbReference>
<reference evidence="18" key="3">
    <citation type="submission" date="2023-02" db="EMBL/GenBank/DDBJ databases">
        <title>The sequence of Aeromonas hydrophila K533.</title>
        <authorList>
            <person name="Luo X."/>
        </authorList>
    </citation>
    <scope>NUCLEOTIDE SEQUENCE</scope>
    <source>
        <strain evidence="18">K533</strain>
    </source>
</reference>
<dbReference type="GO" id="GO:0071972">
    <property type="term" value="F:peptidoglycan L,D-transpeptidase activity"/>
    <property type="evidence" value="ECO:0007669"/>
    <property type="project" value="TreeGrafter"/>
</dbReference>
<keyword evidence="11 13" id="KW-0961">Cell wall biogenesis/degradation</keyword>
<dbReference type="InterPro" id="IPR050979">
    <property type="entry name" value="LD-transpeptidase"/>
</dbReference>
<dbReference type="InterPro" id="IPR005490">
    <property type="entry name" value="LD_TPept_cat_dom"/>
</dbReference>
<dbReference type="EMBL" id="CP118942">
    <property type="protein sequence ID" value="WEE27451.1"/>
    <property type="molecule type" value="Genomic_DNA"/>
</dbReference>
<dbReference type="Proteomes" id="UP000859505">
    <property type="component" value="Unassembled WGS sequence"/>
</dbReference>
<dbReference type="GO" id="GO:0016757">
    <property type="term" value="F:glycosyltransferase activity"/>
    <property type="evidence" value="ECO:0007669"/>
    <property type="project" value="UniProtKB-KW"/>
</dbReference>
<dbReference type="SUPFAM" id="SSF141523">
    <property type="entry name" value="L,D-transpeptidase catalytic domain-like"/>
    <property type="match status" value="1"/>
</dbReference>
<dbReference type="CDD" id="cd00118">
    <property type="entry name" value="LysM"/>
    <property type="match status" value="1"/>
</dbReference>
<evidence type="ECO:0000256" key="1">
    <source>
        <dbReference type="ARBA" id="ARBA00004418"/>
    </source>
</evidence>
<evidence type="ECO:0000256" key="2">
    <source>
        <dbReference type="ARBA" id="ARBA00004752"/>
    </source>
</evidence>
<keyword evidence="7" id="KW-0574">Periplasm</keyword>
<feature type="domain" description="L,D-TPase catalytic" evidence="16">
    <location>
        <begin position="96"/>
        <end position="234"/>
    </location>
</feature>
<evidence type="ECO:0000256" key="12">
    <source>
        <dbReference type="ARBA" id="ARBA00060592"/>
    </source>
</evidence>
<dbReference type="GO" id="GO:0018104">
    <property type="term" value="P:peptidoglycan-protein cross-linking"/>
    <property type="evidence" value="ECO:0007669"/>
    <property type="project" value="TreeGrafter"/>
</dbReference>
<proteinExistence type="inferred from homology"/>
<keyword evidence="9 13" id="KW-0133">Cell shape</keyword>
<evidence type="ECO:0000256" key="4">
    <source>
        <dbReference type="ARBA" id="ARBA00022676"/>
    </source>
</evidence>
<dbReference type="CDD" id="cd16913">
    <property type="entry name" value="YkuD_like"/>
    <property type="match status" value="1"/>
</dbReference>
<dbReference type="Pfam" id="PF17969">
    <property type="entry name" value="Ldt_C"/>
    <property type="match status" value="1"/>
</dbReference>
<evidence type="ECO:0000256" key="6">
    <source>
        <dbReference type="ARBA" id="ARBA00022729"/>
    </source>
</evidence>
<evidence type="ECO:0000313" key="17">
    <source>
        <dbReference type="EMBL" id="HAT6346181.1"/>
    </source>
</evidence>
<sequence>MFIARTLSLLALTASLLTAPVLATTYPLPPAGSRLIGELEDYIVQPDEHLELIGKHTQIGFLALLEANPGVDPYLPKPGTRLTLPTQMLLPDVPREGIVINLPELRLYYFPKGKSEVMVLPIGIGDIGRETPEMTTTVIAKNPNPTWVPGPMVRKSWLEQKGITLPAVVPPGPDNPLGKFAMRLGYGKQDYLIHGTNKDFGVGLRVSAGCIRLRPDDIEALFKIVPIGTQVRVINQPVKTAIEPDGRHWLEVHSPLSRTELELEQGAPLILSPEVEAFIAKPEVDGDKAAGVLNSKNGIPRPVSG</sequence>
<dbReference type="GO" id="GO:0071555">
    <property type="term" value="P:cell wall organization"/>
    <property type="evidence" value="ECO:0007669"/>
    <property type="project" value="UniProtKB-UniRule"/>
</dbReference>
<dbReference type="Gene3D" id="3.10.350.10">
    <property type="entry name" value="LysM domain"/>
    <property type="match status" value="1"/>
</dbReference>
<comment type="similarity">
    <text evidence="3">Belongs to the YkuD family.</text>
</comment>
<dbReference type="PANTHER" id="PTHR30582:SF24">
    <property type="entry name" value="L,D-TRANSPEPTIDASE ERFK_SRFK-RELATED"/>
    <property type="match status" value="1"/>
</dbReference>
<evidence type="ECO:0000256" key="14">
    <source>
        <dbReference type="SAM" id="SignalP"/>
    </source>
</evidence>
<accession>A0AAD3UDR6</accession>
<dbReference type="Pfam" id="PF03734">
    <property type="entry name" value="YkuD"/>
    <property type="match status" value="1"/>
</dbReference>
<evidence type="ECO:0000256" key="5">
    <source>
        <dbReference type="ARBA" id="ARBA00022679"/>
    </source>
</evidence>
<dbReference type="FunFam" id="2.40.440.10:FF:000001">
    <property type="entry name" value="L,D-transpeptidase YbiS"/>
    <property type="match status" value="1"/>
</dbReference>
<keyword evidence="8" id="KW-0378">Hydrolase</keyword>
<dbReference type="InterPro" id="IPR038063">
    <property type="entry name" value="Transpep_catalytic_dom"/>
</dbReference>
<evidence type="ECO:0000256" key="8">
    <source>
        <dbReference type="ARBA" id="ARBA00022801"/>
    </source>
</evidence>
<name>A0AAD3UDR6_AERHY</name>
<protein>
    <submittedName>
        <fullName evidence="17">L,D-transpeptidase family protein</fullName>
    </submittedName>
</protein>
<dbReference type="GO" id="GO:0008360">
    <property type="term" value="P:regulation of cell shape"/>
    <property type="evidence" value="ECO:0007669"/>
    <property type="project" value="UniProtKB-UniRule"/>
</dbReference>
<evidence type="ECO:0000256" key="10">
    <source>
        <dbReference type="ARBA" id="ARBA00022984"/>
    </source>
</evidence>
<keyword evidence="6 14" id="KW-0732">Signal</keyword>
<keyword evidence="5" id="KW-0808">Transferase</keyword>
<dbReference type="GO" id="GO:0005576">
    <property type="term" value="C:extracellular region"/>
    <property type="evidence" value="ECO:0007669"/>
    <property type="project" value="TreeGrafter"/>
</dbReference>
<comment type="subcellular location">
    <subcellularLocation>
        <location evidence="1">Periplasm</location>
    </subcellularLocation>
</comment>
<dbReference type="InterPro" id="IPR036779">
    <property type="entry name" value="LysM_dom_sf"/>
</dbReference>
<dbReference type="GO" id="GO:0042597">
    <property type="term" value="C:periplasmic space"/>
    <property type="evidence" value="ECO:0007669"/>
    <property type="project" value="UniProtKB-SubCell"/>
</dbReference>
<dbReference type="InterPro" id="IPR018392">
    <property type="entry name" value="LysM"/>
</dbReference>
<evidence type="ECO:0000256" key="11">
    <source>
        <dbReference type="ARBA" id="ARBA00023316"/>
    </source>
</evidence>
<evidence type="ECO:0000259" key="16">
    <source>
        <dbReference type="PROSITE" id="PS52029"/>
    </source>
</evidence>
<feature type="active site" description="Proton donor/acceptor" evidence="13">
    <location>
        <position position="194"/>
    </location>
</feature>
<dbReference type="Gene3D" id="2.40.440.10">
    <property type="entry name" value="L,D-transpeptidase catalytic domain-like"/>
    <property type="match status" value="1"/>
</dbReference>
<evidence type="ECO:0000256" key="3">
    <source>
        <dbReference type="ARBA" id="ARBA00005992"/>
    </source>
</evidence>
<organism evidence="17 19">
    <name type="scientific">Aeromonas hydrophila</name>
    <dbReference type="NCBI Taxonomy" id="644"/>
    <lineage>
        <taxon>Bacteria</taxon>
        <taxon>Pseudomonadati</taxon>
        <taxon>Pseudomonadota</taxon>
        <taxon>Gammaproteobacteria</taxon>
        <taxon>Aeromonadales</taxon>
        <taxon>Aeromonadaceae</taxon>
        <taxon>Aeromonas</taxon>
    </lineage>
</organism>
<dbReference type="EMBL" id="DACTUL010000044">
    <property type="protein sequence ID" value="HAT6346181.1"/>
    <property type="molecule type" value="Genomic_DNA"/>
</dbReference>
<reference evidence="17" key="2">
    <citation type="submission" date="2020-01" db="EMBL/GenBank/DDBJ databases">
        <authorList>
            <consortium name="NCBI Pathogen Detection Project"/>
        </authorList>
    </citation>
    <scope>NUCLEOTIDE SEQUENCE</scope>
    <source>
        <strain evidence="17">OLC2673_Aeromonas</strain>
    </source>
</reference>
<dbReference type="PROSITE" id="PS52029">
    <property type="entry name" value="LD_TPASE"/>
    <property type="match status" value="1"/>
</dbReference>
<evidence type="ECO:0000256" key="9">
    <source>
        <dbReference type="ARBA" id="ARBA00022960"/>
    </source>
</evidence>
<gene>
    <name evidence="17" type="ORF">JAJ28_003981</name>
    <name evidence="18" type="ORF">PY771_03780</name>
</gene>
<evidence type="ECO:0000313" key="18">
    <source>
        <dbReference type="EMBL" id="WEE27451.1"/>
    </source>
</evidence>
<reference evidence="17" key="1">
    <citation type="journal article" date="2018" name="Genome Biol.">
        <title>SKESA: strategic k-mer extension for scrupulous assemblies.</title>
        <authorList>
            <person name="Souvorov A."/>
            <person name="Agarwala R."/>
            <person name="Lipman D.J."/>
        </authorList>
    </citation>
    <scope>NUCLEOTIDE SEQUENCE</scope>
    <source>
        <strain evidence="17">OLC2673_Aeromonas</strain>
    </source>
</reference>
<keyword evidence="4" id="KW-0328">Glycosyltransferase</keyword>
<feature type="chain" id="PRO_5042788983" evidence="14">
    <location>
        <begin position="24"/>
        <end position="305"/>
    </location>
</feature>
<dbReference type="AlphaFoldDB" id="A0AAD3UDR6"/>
<dbReference type="Proteomes" id="UP001214666">
    <property type="component" value="Chromosome"/>
</dbReference>
<dbReference type="PANTHER" id="PTHR30582">
    <property type="entry name" value="L,D-TRANSPEPTIDASE"/>
    <property type="match status" value="1"/>
</dbReference>
<comment type="pathway">
    <text evidence="2 13">Cell wall biogenesis; peptidoglycan biosynthesis.</text>
</comment>
<keyword evidence="10 13" id="KW-0573">Peptidoglycan synthesis</keyword>
<feature type="signal peptide" evidence="14">
    <location>
        <begin position="1"/>
        <end position="23"/>
    </location>
</feature>
<comment type="pathway">
    <text evidence="12">Glycan biosynthesis.</text>
</comment>
<feature type="active site" description="Nucleophile" evidence="13">
    <location>
        <position position="210"/>
    </location>
</feature>
<feature type="domain" description="LysM" evidence="15">
    <location>
        <begin position="40"/>
        <end position="84"/>
    </location>
</feature>
<evidence type="ECO:0000256" key="7">
    <source>
        <dbReference type="ARBA" id="ARBA00022764"/>
    </source>
</evidence>
<evidence type="ECO:0000313" key="19">
    <source>
        <dbReference type="Proteomes" id="UP000859505"/>
    </source>
</evidence>
<evidence type="ECO:0000256" key="13">
    <source>
        <dbReference type="PROSITE-ProRule" id="PRU01373"/>
    </source>
</evidence>